<accession>A0A6H5GUN6</accession>
<organism evidence="1 2">
    <name type="scientific">Nesidiocoris tenuis</name>
    <dbReference type="NCBI Taxonomy" id="355587"/>
    <lineage>
        <taxon>Eukaryota</taxon>
        <taxon>Metazoa</taxon>
        <taxon>Ecdysozoa</taxon>
        <taxon>Arthropoda</taxon>
        <taxon>Hexapoda</taxon>
        <taxon>Insecta</taxon>
        <taxon>Pterygota</taxon>
        <taxon>Neoptera</taxon>
        <taxon>Paraneoptera</taxon>
        <taxon>Hemiptera</taxon>
        <taxon>Heteroptera</taxon>
        <taxon>Panheteroptera</taxon>
        <taxon>Cimicomorpha</taxon>
        <taxon>Miridae</taxon>
        <taxon>Dicyphina</taxon>
        <taxon>Nesidiocoris</taxon>
    </lineage>
</organism>
<reference evidence="1 2" key="1">
    <citation type="submission" date="2020-02" db="EMBL/GenBank/DDBJ databases">
        <authorList>
            <person name="Ferguson B K."/>
        </authorList>
    </citation>
    <scope>NUCLEOTIDE SEQUENCE [LARGE SCALE GENOMIC DNA]</scope>
</reference>
<dbReference type="EMBL" id="CADCXU010017574">
    <property type="protein sequence ID" value="CAB0006321.1"/>
    <property type="molecule type" value="Genomic_DNA"/>
</dbReference>
<sequence>RMKKIVSRQLGVNPAGAFMGFDDNTSESDLSDVEQGKPVAVRFADGLKSPRSARRFREMYTYCLGKDCSVLRKPPLAYHYQYSSSRGSPVTNFPQDGDLFRKLILVFIAFPSPLTSYIPNISFSFPARRVSARCLKIYIPQELNFFLKIIIGKMKIWFVVILRAGLHLDVGNCFECCSIVLNRYYFLENLDVMENEVLSRIRLPLRRRRINNIHRREMSLAVSSRKATNRNHPLRNWMRSSRTVVLLRRN</sequence>
<gene>
    <name evidence="1" type="ORF">NTEN_LOCUS11798</name>
</gene>
<evidence type="ECO:0000313" key="1">
    <source>
        <dbReference type="EMBL" id="CAB0006321.1"/>
    </source>
</evidence>
<dbReference type="Proteomes" id="UP000479000">
    <property type="component" value="Unassembled WGS sequence"/>
</dbReference>
<protein>
    <submittedName>
        <fullName evidence="1">Uncharacterized protein</fullName>
    </submittedName>
</protein>
<dbReference type="AlphaFoldDB" id="A0A6H5GUN6"/>
<evidence type="ECO:0000313" key="2">
    <source>
        <dbReference type="Proteomes" id="UP000479000"/>
    </source>
</evidence>
<feature type="non-terminal residue" evidence="1">
    <location>
        <position position="1"/>
    </location>
</feature>
<keyword evidence="2" id="KW-1185">Reference proteome</keyword>
<name>A0A6H5GUN6_9HEMI</name>
<proteinExistence type="predicted"/>